<dbReference type="GO" id="GO:0016705">
    <property type="term" value="F:oxidoreductase activity, acting on paired donors, with incorporation or reduction of molecular oxygen"/>
    <property type="evidence" value="ECO:0007669"/>
    <property type="project" value="UniProtKB-ARBA"/>
</dbReference>
<accession>A0A2S7VY71</accession>
<evidence type="ECO:0000256" key="8">
    <source>
        <dbReference type="ARBA" id="ARBA00023204"/>
    </source>
</evidence>
<dbReference type="GO" id="GO:0051213">
    <property type="term" value="F:dioxygenase activity"/>
    <property type="evidence" value="ECO:0007669"/>
    <property type="project" value="UniProtKB-KW"/>
</dbReference>
<evidence type="ECO:0000256" key="5">
    <source>
        <dbReference type="ARBA" id="ARBA00022964"/>
    </source>
</evidence>
<comment type="cofactor">
    <cofactor evidence="1">
        <name>Fe(2+)</name>
        <dbReference type="ChEBI" id="CHEBI:29033"/>
    </cofactor>
</comment>
<dbReference type="GO" id="GO:0006307">
    <property type="term" value="P:DNA alkylation repair"/>
    <property type="evidence" value="ECO:0007669"/>
    <property type="project" value="InterPro"/>
</dbReference>
<proteinExistence type="predicted"/>
<keyword evidence="8" id="KW-0234">DNA repair</keyword>
<dbReference type="InterPro" id="IPR032854">
    <property type="entry name" value="ALKBH3"/>
</dbReference>
<keyword evidence="6" id="KW-0560">Oxidoreductase</keyword>
<dbReference type="GO" id="GO:0016787">
    <property type="term" value="F:hydrolase activity"/>
    <property type="evidence" value="ECO:0007669"/>
    <property type="project" value="UniProtKB-ARBA"/>
</dbReference>
<keyword evidence="5 10" id="KW-0223">Dioxygenase</keyword>
<dbReference type="GO" id="GO:0046872">
    <property type="term" value="F:metal ion binding"/>
    <property type="evidence" value="ECO:0007669"/>
    <property type="project" value="UniProtKB-KW"/>
</dbReference>
<evidence type="ECO:0000256" key="7">
    <source>
        <dbReference type="ARBA" id="ARBA00023004"/>
    </source>
</evidence>
<keyword evidence="2" id="KW-0479">Metal-binding</keyword>
<name>A0A2S7VY71_PHOAN</name>
<evidence type="ECO:0000259" key="9">
    <source>
        <dbReference type="PROSITE" id="PS51471"/>
    </source>
</evidence>
<dbReference type="GO" id="GO:0032451">
    <property type="term" value="F:demethylase activity"/>
    <property type="evidence" value="ECO:0007669"/>
    <property type="project" value="UniProtKB-ARBA"/>
</dbReference>
<dbReference type="SUPFAM" id="SSF51197">
    <property type="entry name" value="Clavaminate synthase-like"/>
    <property type="match status" value="1"/>
</dbReference>
<evidence type="ECO:0000256" key="3">
    <source>
        <dbReference type="ARBA" id="ARBA00022763"/>
    </source>
</evidence>
<comment type="caution">
    <text evidence="10">The sequence shown here is derived from an EMBL/GenBank/DDBJ whole genome shotgun (WGS) entry which is preliminary data.</text>
</comment>
<dbReference type="RefSeq" id="WP_105060162.1">
    <property type="nucleotide sequence ID" value="NZ_MSCJ01000001.1"/>
</dbReference>
<feature type="domain" description="Fe2OG dioxygenase" evidence="9">
    <location>
        <begin position="99"/>
        <end position="196"/>
    </location>
</feature>
<reference evidence="10 11" key="1">
    <citation type="submission" date="2016-12" db="EMBL/GenBank/DDBJ databases">
        <title>Diversity of luminous bacteria.</title>
        <authorList>
            <person name="Yoshizawa S."/>
            <person name="Kogure K."/>
        </authorList>
    </citation>
    <scope>NUCLEOTIDE SEQUENCE [LARGE SCALE GENOMIC DNA]</scope>
    <source>
        <strain evidence="10 11">LC1-200</strain>
    </source>
</reference>
<dbReference type="FunFam" id="2.60.120.590:FF:000004">
    <property type="entry name" value="DNA oxidative demethylase ALKBH2"/>
    <property type="match status" value="1"/>
</dbReference>
<dbReference type="Proteomes" id="UP000238730">
    <property type="component" value="Unassembled WGS sequence"/>
</dbReference>
<evidence type="ECO:0000256" key="1">
    <source>
        <dbReference type="ARBA" id="ARBA00001954"/>
    </source>
</evidence>
<keyword evidence="4" id="KW-0460">Magnesium</keyword>
<dbReference type="EMBL" id="MSCJ01000001">
    <property type="protein sequence ID" value="PQJ66845.1"/>
    <property type="molecule type" value="Genomic_DNA"/>
</dbReference>
<dbReference type="PROSITE" id="PS51471">
    <property type="entry name" value="FE2OG_OXY"/>
    <property type="match status" value="1"/>
</dbReference>
<evidence type="ECO:0000313" key="11">
    <source>
        <dbReference type="Proteomes" id="UP000238730"/>
    </source>
</evidence>
<dbReference type="GO" id="GO:0140097">
    <property type="term" value="F:catalytic activity, acting on DNA"/>
    <property type="evidence" value="ECO:0007669"/>
    <property type="project" value="UniProtKB-ARBA"/>
</dbReference>
<dbReference type="PANTHER" id="PTHR31212:SF4">
    <property type="entry name" value="ALPHA-KETOGLUTARATE-DEPENDENT DIOXYGENASE ALKB HOMOLOG 3"/>
    <property type="match status" value="1"/>
</dbReference>
<evidence type="ECO:0000256" key="4">
    <source>
        <dbReference type="ARBA" id="ARBA00022842"/>
    </source>
</evidence>
<sequence length="197" mass="23181">MDLFAEQGEWITINNGLLYWHPQFLNLQRSEQYFQQLKSELNWQQEHITLFGKSVLQPRLQTWLGDAVYTYSGLTMHPQLWTSAILDLKTQCEQQAQTRFNSVLGNLYRDGEDYMGWHQDNERELGHQPVIASLSFGATRQFVFKHKTTKEKIAFQLTPGSLLIMAGDTQQHWQHALPKTKRVNEPRINLTFRYIKQ</sequence>
<dbReference type="InterPro" id="IPR037151">
    <property type="entry name" value="AlkB-like_sf"/>
</dbReference>
<gene>
    <name evidence="10" type="ORF">BTO08_05115</name>
</gene>
<evidence type="ECO:0000256" key="2">
    <source>
        <dbReference type="ARBA" id="ARBA00022723"/>
    </source>
</evidence>
<dbReference type="InterPro" id="IPR005123">
    <property type="entry name" value="Oxoglu/Fe-dep_dioxygenase_dom"/>
</dbReference>
<protein>
    <submittedName>
        <fullName evidence="10">Alpha-ketoglutarate-dependent dioxygenase AlkB</fullName>
    </submittedName>
</protein>
<dbReference type="InterPro" id="IPR027450">
    <property type="entry name" value="AlkB-like"/>
</dbReference>
<dbReference type="PANTHER" id="PTHR31212">
    <property type="entry name" value="ALPHA-KETOGLUTARATE-DEPENDENT DIOXYGENASE ALKB HOMOLOG 3"/>
    <property type="match status" value="1"/>
</dbReference>
<dbReference type="AlphaFoldDB" id="A0A2S7VY71"/>
<organism evidence="10 11">
    <name type="scientific">Photobacterium angustum</name>
    <dbReference type="NCBI Taxonomy" id="661"/>
    <lineage>
        <taxon>Bacteria</taxon>
        <taxon>Pseudomonadati</taxon>
        <taxon>Pseudomonadota</taxon>
        <taxon>Gammaproteobacteria</taxon>
        <taxon>Vibrionales</taxon>
        <taxon>Vibrionaceae</taxon>
        <taxon>Photobacterium</taxon>
    </lineage>
</organism>
<dbReference type="Gene3D" id="2.60.120.590">
    <property type="entry name" value="Alpha-ketoglutarate-dependent dioxygenase AlkB-like"/>
    <property type="match status" value="1"/>
</dbReference>
<dbReference type="OrthoDB" id="190276at2"/>
<evidence type="ECO:0000313" key="10">
    <source>
        <dbReference type="EMBL" id="PQJ66845.1"/>
    </source>
</evidence>
<keyword evidence="3" id="KW-0227">DNA damage</keyword>
<evidence type="ECO:0000256" key="6">
    <source>
        <dbReference type="ARBA" id="ARBA00023002"/>
    </source>
</evidence>
<keyword evidence="7" id="KW-0408">Iron</keyword>
<dbReference type="Pfam" id="PF13532">
    <property type="entry name" value="2OG-FeII_Oxy_2"/>
    <property type="match status" value="1"/>
</dbReference>